<dbReference type="InterPro" id="IPR003877">
    <property type="entry name" value="SPRY_dom"/>
</dbReference>
<dbReference type="Ensembl" id="ENSFHET00000024056.1">
    <property type="protein sequence ID" value="ENSFHEP00000031529.1"/>
    <property type="gene ID" value="ENSFHEG00000017476.1"/>
</dbReference>
<protein>
    <submittedName>
        <fullName evidence="4">Centromere-associated protein E</fullName>
    </submittedName>
</protein>
<evidence type="ECO:0000313" key="4">
    <source>
        <dbReference type="Ensembl" id="ENSFHEP00000031529.1"/>
    </source>
</evidence>
<dbReference type="SMART" id="SM00449">
    <property type="entry name" value="SPRY"/>
    <property type="match status" value="1"/>
</dbReference>
<feature type="region of interest" description="Disordered" evidence="2">
    <location>
        <begin position="621"/>
        <end position="652"/>
    </location>
</feature>
<dbReference type="FunFam" id="2.60.120.920:FF:000004">
    <property type="entry name" value="Butyrophilin subfamily 1 member A1"/>
    <property type="match status" value="1"/>
</dbReference>
<dbReference type="InterPro" id="IPR006574">
    <property type="entry name" value="PRY"/>
</dbReference>
<feature type="domain" description="B30.2/SPRY" evidence="3">
    <location>
        <begin position="722"/>
        <end position="918"/>
    </location>
</feature>
<dbReference type="InterPro" id="IPR050143">
    <property type="entry name" value="TRIM/RBCC"/>
</dbReference>
<evidence type="ECO:0000256" key="1">
    <source>
        <dbReference type="SAM" id="Coils"/>
    </source>
</evidence>
<dbReference type="PANTHER" id="PTHR24103">
    <property type="entry name" value="E3 UBIQUITIN-PROTEIN LIGASE TRIM"/>
    <property type="match status" value="1"/>
</dbReference>
<dbReference type="Gene3D" id="2.60.120.920">
    <property type="match status" value="1"/>
</dbReference>
<reference evidence="4" key="2">
    <citation type="submission" date="2025-09" db="UniProtKB">
        <authorList>
            <consortium name="Ensembl"/>
        </authorList>
    </citation>
    <scope>IDENTIFICATION</scope>
</reference>
<dbReference type="Gene3D" id="1.10.287.1490">
    <property type="match status" value="1"/>
</dbReference>
<dbReference type="SMART" id="SM00589">
    <property type="entry name" value="PRY"/>
    <property type="match status" value="1"/>
</dbReference>
<dbReference type="CDD" id="cd13733">
    <property type="entry name" value="SPRY_PRY_C-I_1"/>
    <property type="match status" value="1"/>
</dbReference>
<dbReference type="STRING" id="8078.ENSFHEP00000031529"/>
<dbReference type="SUPFAM" id="SSF57997">
    <property type="entry name" value="Tropomyosin"/>
    <property type="match status" value="1"/>
</dbReference>
<dbReference type="Pfam" id="PF13765">
    <property type="entry name" value="PRY"/>
    <property type="match status" value="1"/>
</dbReference>
<feature type="coiled-coil region" evidence="1">
    <location>
        <begin position="58"/>
        <end position="110"/>
    </location>
</feature>
<dbReference type="PRINTS" id="PR01407">
    <property type="entry name" value="BUTYPHLNCDUF"/>
</dbReference>
<dbReference type="Pfam" id="PF00622">
    <property type="entry name" value="SPRY"/>
    <property type="match status" value="1"/>
</dbReference>
<dbReference type="PROSITE" id="PS50188">
    <property type="entry name" value="B302_SPRY"/>
    <property type="match status" value="1"/>
</dbReference>
<dbReference type="InterPro" id="IPR043136">
    <property type="entry name" value="B30.2/SPRY_sf"/>
</dbReference>
<reference evidence="4" key="1">
    <citation type="submission" date="2025-08" db="UniProtKB">
        <authorList>
            <consortium name="Ensembl"/>
        </authorList>
    </citation>
    <scope>IDENTIFICATION</scope>
</reference>
<evidence type="ECO:0000256" key="2">
    <source>
        <dbReference type="SAM" id="MobiDB-lite"/>
    </source>
</evidence>
<dbReference type="InterPro" id="IPR013320">
    <property type="entry name" value="ConA-like_dom_sf"/>
</dbReference>
<feature type="coiled-coil region" evidence="1">
    <location>
        <begin position="144"/>
        <end position="219"/>
    </location>
</feature>
<keyword evidence="5" id="KW-1185">Reference proteome</keyword>
<evidence type="ECO:0000259" key="3">
    <source>
        <dbReference type="PROSITE" id="PS50188"/>
    </source>
</evidence>
<feature type="coiled-coil region" evidence="1">
    <location>
        <begin position="252"/>
        <end position="432"/>
    </location>
</feature>
<evidence type="ECO:0000313" key="5">
    <source>
        <dbReference type="Proteomes" id="UP000265000"/>
    </source>
</evidence>
<dbReference type="SUPFAM" id="SSF49899">
    <property type="entry name" value="Concanavalin A-like lectins/glucanases"/>
    <property type="match status" value="1"/>
</dbReference>
<proteinExistence type="predicted"/>
<dbReference type="Proteomes" id="UP000265000">
    <property type="component" value="Unplaced"/>
</dbReference>
<accession>A0A3Q2QUU6</accession>
<organism evidence="4 5">
    <name type="scientific">Fundulus heteroclitus</name>
    <name type="common">Killifish</name>
    <name type="synonym">Mummichog</name>
    <dbReference type="NCBI Taxonomy" id="8078"/>
    <lineage>
        <taxon>Eukaryota</taxon>
        <taxon>Metazoa</taxon>
        <taxon>Chordata</taxon>
        <taxon>Craniata</taxon>
        <taxon>Vertebrata</taxon>
        <taxon>Euteleostomi</taxon>
        <taxon>Actinopterygii</taxon>
        <taxon>Neopterygii</taxon>
        <taxon>Teleostei</taxon>
        <taxon>Neoteleostei</taxon>
        <taxon>Acanthomorphata</taxon>
        <taxon>Ovalentaria</taxon>
        <taxon>Atherinomorphae</taxon>
        <taxon>Cyprinodontiformes</taxon>
        <taxon>Fundulidae</taxon>
        <taxon>Fundulus</taxon>
    </lineage>
</organism>
<name>A0A3Q2QUU6_FUNHE</name>
<sequence length="923" mass="106225">MEVELEVMRKEEIILQKKLENVDHTTAQLIMKIISIMEELREQQPTTGEQQLDILTLLHNYKQDYIKALTEIKNLKELLSQTRKPDLDLQVQYNKVKARLEQTIAELKNSGDSDTALILTVLNLHDEIKALRERISTSTDTNDIARLQRLLREKQEELNSKTEDIERLIPNPQIILTIIELQNNIRELQSDTNATTGEMTALQQRLKGLLSELESEDQESTKQMMTILALQNEIKYLQTLLSNAEVSQSHTSAQLKNQLEAKQVELDKVFREMRERNQTNGNLLVTISFLQSQLRQLENKRETEGETTSATVSKLKEQLKIKEEESQEQQALIKTLQIALNQTEAQCSLDKQKIQDLQNDLDTKLQKLNSTSNTVTSLALQVSTLTAQLEELKAQLENSVSSSKVEELQRTVEQKSAELDKKVEELRQKSTQAQRFLQIIALQVDIERQTIVASNETDYAKVRALQDHLNYLIEGIQDTDSENTKLTFQILAHQDELERLKKERESQLGAHVKKIKDLENELESVRAQIKEKTNLLGISTTRVANLSAQIMELREKIPLLQEEISDLKQTYEENYSELQERFNFTKTKLQNTEFQLKHADEKNFKLIMEISDLRAQLKKAKEQTSRASKKSIAGLEQQLRTQEAANRKLESRNRDLKQRVEELEMRCNANTDCEDLRRQLEQSQEDADRLHRQLQEKDAALKKLQSDFELQRQEKDKLQENYDGLVTRLTDVEDRTIYNTKITWDPLTAHPRIALSAGNTEVSTTEDVLQVQDNPGRFSVVLGVLGSSGFSRGRHYWEVSVAEKRCYHIGMASESAKRKGSIAFKPSEGYWTIILNKQGQLKAIDMNPVLLQVERLPITLGILLDYNRGQISFYDSGARSHLYSFSGQKFTDKIYPFLNYCVEEVENPQPITLLPPGSTDWIV</sequence>
<dbReference type="AlphaFoldDB" id="A0A3Q2QUU6"/>
<dbReference type="InterPro" id="IPR001870">
    <property type="entry name" value="B30.2/SPRY"/>
</dbReference>
<dbReference type="GeneTree" id="ENSGT01040000240385"/>
<dbReference type="InterPro" id="IPR003879">
    <property type="entry name" value="Butyrophylin_SPRY"/>
</dbReference>
<keyword evidence="1" id="KW-0175">Coiled coil</keyword>